<evidence type="ECO:0000313" key="9">
    <source>
        <dbReference type="Proteomes" id="UP000695562"/>
    </source>
</evidence>
<keyword evidence="6" id="KW-0285">Flavoprotein</keyword>
<dbReference type="AlphaFoldDB" id="A0A8J4Q8L0"/>
<comment type="catalytic activity">
    <reaction evidence="4">
        <text>a secondary aliphatic amine + O2 + H2O = a primary amine + an aldehyde + H2O2</text>
        <dbReference type="Rhea" id="RHEA:26414"/>
        <dbReference type="ChEBI" id="CHEBI:15377"/>
        <dbReference type="ChEBI" id="CHEBI:15379"/>
        <dbReference type="ChEBI" id="CHEBI:16240"/>
        <dbReference type="ChEBI" id="CHEBI:17478"/>
        <dbReference type="ChEBI" id="CHEBI:58855"/>
        <dbReference type="ChEBI" id="CHEBI:65296"/>
        <dbReference type="EC" id="1.4.3.4"/>
    </reaction>
</comment>
<dbReference type="InterPro" id="IPR050703">
    <property type="entry name" value="Flavin_MAO"/>
</dbReference>
<dbReference type="Pfam" id="PF01593">
    <property type="entry name" value="Amino_oxidase"/>
    <property type="match status" value="1"/>
</dbReference>
<dbReference type="PRINTS" id="PR00757">
    <property type="entry name" value="AMINEOXDASEF"/>
</dbReference>
<sequence>MDTDTDTNIYDIIILGGGLSGLRACDLLLKKKKDLKILILEANNKIGGRVSSKEYEEKNWDLSGAWCAPSADQKYVGELIDEIGLKRHTYHAKGKKVMEFSSDLRKTYSILIPPIGILQAIEVQLSVWKLERVISSISDIETSNIPKAKEWDGMSAEDWINQNVRSENAKILLRVALLSTFFEEAKNLSLLYVLLYFRTCEGIMKAIEDKGGAQQDLIVGGTMQLVEYLYNTIGGAEKVKLDHVVESITNYDSFPVKITCANGASFLCKNVLCSIPPPLCKDIVHQPPLPSARQQLVNTMKMDKVIKFFVYYEKCFWKESGYCGEAVSFRDSVQMCYDATLQDGTQPCIVGIFAGNSAELWSKKTKQERKDEVLDFIHKNLGQENDQRYLSPVRYLEINFMEERFTPGRCSNIAPKTNFMDFKNSIRDPIKNLFFCGTDTATKWIGFLDGALESAERAAIELLCKITNNNDN</sequence>
<name>A0A8J4Q8L0_9MYCE</name>
<evidence type="ECO:0000256" key="6">
    <source>
        <dbReference type="RuleBase" id="RU362067"/>
    </source>
</evidence>
<proteinExistence type="inferred from homology"/>
<gene>
    <name evidence="8" type="ORF">CYY_001922</name>
</gene>
<keyword evidence="3 6" id="KW-0560">Oxidoreductase</keyword>
<protein>
    <recommendedName>
        <fullName evidence="6">Amine oxidase</fullName>
        <ecNumber evidence="6">1.4.3.-</ecNumber>
    </recommendedName>
</protein>
<dbReference type="InterPro" id="IPR001613">
    <property type="entry name" value="Flavin_amine_oxidase"/>
</dbReference>
<comment type="similarity">
    <text evidence="2 6">Belongs to the flavin monoamine oxidase family.</text>
</comment>
<dbReference type="Gene3D" id="1.10.405.10">
    <property type="entry name" value="Guanine Nucleotide Dissociation Inhibitor, domain 1"/>
    <property type="match status" value="1"/>
</dbReference>
<dbReference type="SUPFAM" id="SSF51905">
    <property type="entry name" value="FAD/NAD(P)-binding domain"/>
    <property type="match status" value="1"/>
</dbReference>
<feature type="binding site" evidence="5">
    <location>
        <begin position="41"/>
        <end position="42"/>
    </location>
    <ligand>
        <name>FAD</name>
        <dbReference type="ChEBI" id="CHEBI:57692"/>
    </ligand>
</feature>
<keyword evidence="9" id="KW-1185">Reference proteome</keyword>
<feature type="binding site" evidence="5">
    <location>
        <position position="245"/>
    </location>
    <ligand>
        <name>FAD</name>
        <dbReference type="ChEBI" id="CHEBI:57692"/>
    </ligand>
</feature>
<comment type="caution">
    <text evidence="8">The sequence shown here is derived from an EMBL/GenBank/DDBJ whole genome shotgun (WGS) entry which is preliminary data.</text>
</comment>
<dbReference type="SUPFAM" id="SSF54373">
    <property type="entry name" value="FAD-linked reductases, C-terminal domain"/>
    <property type="match status" value="1"/>
</dbReference>
<comment type="cofactor">
    <cofactor evidence="1 6">
        <name>FAD</name>
        <dbReference type="ChEBI" id="CHEBI:57692"/>
    </cofactor>
</comment>
<feature type="domain" description="Amine oxidase" evidence="7">
    <location>
        <begin position="19"/>
        <end position="462"/>
    </location>
</feature>
<evidence type="ECO:0000256" key="3">
    <source>
        <dbReference type="ARBA" id="ARBA00023002"/>
    </source>
</evidence>
<dbReference type="OrthoDB" id="5046242at2759"/>
<dbReference type="Gene3D" id="3.50.50.60">
    <property type="entry name" value="FAD/NAD(P)-binding domain"/>
    <property type="match status" value="1"/>
</dbReference>
<reference evidence="8" key="1">
    <citation type="submission" date="2020-01" db="EMBL/GenBank/DDBJ databases">
        <title>Development of genomics and gene disruption for Polysphondylium violaceum indicates a role for the polyketide synthase stlB in stalk morphogenesis.</title>
        <authorList>
            <person name="Narita B."/>
            <person name="Kawabe Y."/>
            <person name="Kin K."/>
            <person name="Saito T."/>
            <person name="Gibbs R."/>
            <person name="Kuspa A."/>
            <person name="Muzny D."/>
            <person name="Queller D."/>
            <person name="Richards S."/>
            <person name="Strassman J."/>
            <person name="Sucgang R."/>
            <person name="Worley K."/>
            <person name="Schaap P."/>
        </authorList>
    </citation>
    <scope>NUCLEOTIDE SEQUENCE</scope>
    <source>
        <strain evidence="8">QSvi11</strain>
    </source>
</reference>
<keyword evidence="6" id="KW-0274">FAD</keyword>
<dbReference type="Proteomes" id="UP000695562">
    <property type="component" value="Unassembled WGS sequence"/>
</dbReference>
<evidence type="ECO:0000313" key="8">
    <source>
        <dbReference type="EMBL" id="KAF2076796.1"/>
    </source>
</evidence>
<dbReference type="Gene3D" id="3.90.660.10">
    <property type="match status" value="1"/>
</dbReference>
<evidence type="ECO:0000256" key="1">
    <source>
        <dbReference type="ARBA" id="ARBA00001974"/>
    </source>
</evidence>
<accession>A0A8J4Q8L0</accession>
<dbReference type="InterPro" id="IPR002937">
    <property type="entry name" value="Amino_oxidase"/>
</dbReference>
<evidence type="ECO:0000256" key="5">
    <source>
        <dbReference type="PIRSR" id="PIRSR601613-1"/>
    </source>
</evidence>
<dbReference type="EMBL" id="AJWJ01000049">
    <property type="protein sequence ID" value="KAF2076796.1"/>
    <property type="molecule type" value="Genomic_DNA"/>
</dbReference>
<dbReference type="EC" id="1.4.3.-" evidence="6"/>
<organism evidence="8 9">
    <name type="scientific">Polysphondylium violaceum</name>
    <dbReference type="NCBI Taxonomy" id="133409"/>
    <lineage>
        <taxon>Eukaryota</taxon>
        <taxon>Amoebozoa</taxon>
        <taxon>Evosea</taxon>
        <taxon>Eumycetozoa</taxon>
        <taxon>Dictyostelia</taxon>
        <taxon>Dictyosteliales</taxon>
        <taxon>Dictyosteliaceae</taxon>
        <taxon>Polysphondylium</taxon>
    </lineage>
</organism>
<dbReference type="InterPro" id="IPR036188">
    <property type="entry name" value="FAD/NAD-bd_sf"/>
</dbReference>
<evidence type="ECO:0000256" key="2">
    <source>
        <dbReference type="ARBA" id="ARBA00005995"/>
    </source>
</evidence>
<feature type="binding site" evidence="5">
    <location>
        <position position="20"/>
    </location>
    <ligand>
        <name>FAD</name>
        <dbReference type="ChEBI" id="CHEBI:57692"/>
    </ligand>
</feature>
<dbReference type="PANTHER" id="PTHR43563">
    <property type="entry name" value="AMINE OXIDASE"/>
    <property type="match status" value="1"/>
</dbReference>
<evidence type="ECO:0000259" key="7">
    <source>
        <dbReference type="Pfam" id="PF01593"/>
    </source>
</evidence>
<evidence type="ECO:0000256" key="4">
    <source>
        <dbReference type="ARBA" id="ARBA00048448"/>
    </source>
</evidence>
<dbReference type="GO" id="GO:0097621">
    <property type="term" value="F:monoamine oxidase activity"/>
    <property type="evidence" value="ECO:0007669"/>
    <property type="project" value="UniProtKB-EC"/>
</dbReference>
<dbReference type="PANTHER" id="PTHR43563:SF1">
    <property type="entry name" value="AMINE OXIDASE [FLAVIN-CONTAINING] B"/>
    <property type="match status" value="1"/>
</dbReference>